<dbReference type="RefSeq" id="WP_369280653.1">
    <property type="nucleotide sequence ID" value="NZ_JBJVMW010000032.1"/>
</dbReference>
<keyword evidence="3" id="KW-1185">Reference proteome</keyword>
<evidence type="ECO:0000256" key="1">
    <source>
        <dbReference type="SAM" id="MobiDB-lite"/>
    </source>
</evidence>
<dbReference type="EMBL" id="JBJVNE010000031">
    <property type="protein sequence ID" value="MFM9652698.1"/>
    <property type="molecule type" value="Genomic_DNA"/>
</dbReference>
<evidence type="ECO:0000313" key="3">
    <source>
        <dbReference type="Proteomes" id="UP001631993"/>
    </source>
</evidence>
<gene>
    <name evidence="2" type="ORF">ACKI1S_42175</name>
</gene>
<reference evidence="2 3" key="1">
    <citation type="submission" date="2024-12" db="EMBL/GenBank/DDBJ databases">
        <title>Forecasting of Potato common scab and diversities of Pathogenic streptomyces spp. in china.</title>
        <authorList>
            <person name="Handique U."/>
            <person name="Wu J."/>
        </authorList>
    </citation>
    <scope>NUCLEOTIDE SEQUENCE [LARGE SCALE GENOMIC DNA]</scope>
    <source>
        <strain evidence="2 3">ZRIMU1585</strain>
    </source>
</reference>
<proteinExistence type="predicted"/>
<sequence length="1750" mass="190507">MTALSDDFPVLLGPVRVETRFTATELLVRIFPDEWCTDKFEPKPTRAEITAVDAYWTAHWRTGGNAVAEQAAWQELVARVPGGRASWLLQTRTPVNPADRPATVPQGATVLVVVTGQAVPAADRQPTVTYWTAVWRAHGDRAKLRAADSALRADVGAGRADTIRSRRPVGIDAAPTAADDAVMVAFLVLPPPAAGSLAEQSWTQAAKARLLPDRFTVLGYVGGERVLTATGEPVPDALAVSPDPEADTDKQLKVDEQTGALRVPDELQWLTDFRRAVTLGMGLRIPLTPQIRNGLDRLVVFGLREQSGPEETAVQLADLITRQLRSPSGYGLLPQGTPTNNSEAAPAGQDRHAEAEAALRTAFGFAAADAPDDWRTRTDGQWLADLLGIDPAVLTGMPNADGTDQHDARAANIALWPATWGAYLRGMMHPILSEQAVDQTREFFVRYVSGRGPVPAVKIGRQPYGILPTTAFSKMTFPPSATHRRALYKLLSAAAGDWHKAAAKVSYLGKGGDPHQLLLDILALHPTSAEFYQRYAQSAEDIFNRENLNSGGPRVIPALDQLNMPQPIRALLNRLGYAIPPGADPEVIRRLFVGDQYPLLGPLVDDRPLSETDHIRAYLPDDRTNYLHWLAQHAEHDLETIRLELGFKGDKPPAALLYLLARHAVLLAWEDAARRLAAAAGSTAPPARDPLFVHVRPNRPGTPPVESESRFRQLYSPDRAITGSPDRLVASFIPEVIRQSPATAQLTEQIDALKHLAELPTARLERVLTEHLDCATYRLDAWRLGLVNERLAELRYGTSGTGPARRGIHLGAYGWLEEVRPKPRPGMTQVELTGDLGQLFNPPDAQPLMHDKANGGYIHAPSPAQATTAAVLRAGYIANARPTDRPADRHRFAVNLSSERVRVALTLLDGLRQGQSLGALLGYRLERALHDRYPDAELDSFITALRGAFPLRAGRIEETKPAPGTAVELVEARNVIDGLELVRRVTQEPGADVYPFGAQGLPDPDTNQRKAINEEVHRLLDIHDALADLAVAESTHQALAGNPERATTTLDAYAKEGVAPEPEVVRTPRSGTTLTHRMALQLTPGIRPGHSAPSVQGDGPRAKAEPAVDDWLPTLLPDQRDVAALVTWTDPVNGVPRSSVVTQRDLRLRPIDLLWAVRPASEASMTDLDDRIIGVVATRDQPRPDARLVIEHTKQITDKVTFFELSPLIAALRSLLTTSRPVRPTDLIPAAGDAPIDRSADAAVTLPRERLVAVRDALMALRTAVTGYLNDLGPLFPEPPAPVRRSEVISGIDTFLRRYGDLIATAGGFGMVRSGWGEAAGWRRDRYTELLAAVDEVADRMAKALADANALIAAYDALPAATATPERFRLLEQIERLLTTTPTTPRPNTPQQLRSIINNRRQAFQNKLQALRKVADTGQKTLSGLLAEVTALLPLTGLDPAGLTLTPYEDLVVAYGKELLDRARALQAEIAERLTAADAALTEHDAAVTGPDRVEAALDTLKALLGEDVLAVPEYTPSATLASDWKKARDDSGGLIEHLEDAGRDFPVDDWLHGIARVREKPRLWEQVAILSDALRGDGGLLGHLPGFEEPQLVPIQLPYRTGDHWLAMEFAPGTTLDEDRLLFTAHYAAKPTPPTDNFCGLLLDEWTEAIPAQKETTGIALHYDKPDSEPPQAMLLVTPPTRTGTWNTDDLVAALHETYDLMKARAVEPAHLDETAYAHLLPATLVSAASKPITISTDFATNNLRGKNP</sequence>
<feature type="region of interest" description="Disordered" evidence="1">
    <location>
        <begin position="1084"/>
        <end position="1105"/>
    </location>
</feature>
<evidence type="ECO:0000313" key="2">
    <source>
        <dbReference type="EMBL" id="MFM9652698.1"/>
    </source>
</evidence>
<name>A0ABW9IW67_STRGJ</name>
<comment type="caution">
    <text evidence="2">The sequence shown here is derived from an EMBL/GenBank/DDBJ whole genome shotgun (WGS) entry which is preliminary data.</text>
</comment>
<accession>A0ABW9IW67</accession>
<dbReference type="Proteomes" id="UP001631993">
    <property type="component" value="Unassembled WGS sequence"/>
</dbReference>
<feature type="region of interest" description="Disordered" evidence="1">
    <location>
        <begin position="328"/>
        <end position="351"/>
    </location>
</feature>
<organism evidence="2 3">
    <name type="scientific">Streptomyces galilaeus</name>
    <dbReference type="NCBI Taxonomy" id="33899"/>
    <lineage>
        <taxon>Bacteria</taxon>
        <taxon>Bacillati</taxon>
        <taxon>Actinomycetota</taxon>
        <taxon>Actinomycetes</taxon>
        <taxon>Kitasatosporales</taxon>
        <taxon>Streptomycetaceae</taxon>
        <taxon>Streptomyces</taxon>
    </lineage>
</organism>
<protein>
    <submittedName>
        <fullName evidence="2">Uncharacterized protein</fullName>
    </submittedName>
</protein>